<keyword evidence="3" id="KW-1185">Reference proteome</keyword>
<feature type="transmembrane region" description="Helical" evidence="1">
    <location>
        <begin position="26"/>
        <end position="48"/>
    </location>
</feature>
<feature type="transmembrane region" description="Helical" evidence="1">
    <location>
        <begin position="324"/>
        <end position="341"/>
    </location>
</feature>
<keyword evidence="1" id="KW-1133">Transmembrane helix</keyword>
<feature type="transmembrane region" description="Helical" evidence="1">
    <location>
        <begin position="391"/>
        <end position="413"/>
    </location>
</feature>
<organism evidence="2 3">
    <name type="scientific">Virgibacillus sediminis</name>
    <dbReference type="NCBI Taxonomy" id="202260"/>
    <lineage>
        <taxon>Bacteria</taxon>
        <taxon>Bacillati</taxon>
        <taxon>Bacillota</taxon>
        <taxon>Bacilli</taxon>
        <taxon>Bacillales</taxon>
        <taxon>Bacillaceae</taxon>
        <taxon>Virgibacillus</taxon>
    </lineage>
</organism>
<feature type="transmembrane region" description="Helical" evidence="1">
    <location>
        <begin position="150"/>
        <end position="169"/>
    </location>
</feature>
<proteinExistence type="predicted"/>
<protein>
    <recommendedName>
        <fullName evidence="4">ABC transporter permease</fullName>
    </recommendedName>
</protein>
<keyword evidence="1" id="KW-0472">Membrane</keyword>
<comment type="caution">
    <text evidence="2">The sequence shown here is derived from an EMBL/GenBank/DDBJ whole genome shotgun (WGS) entry which is preliminary data.</text>
</comment>
<evidence type="ECO:0000313" key="3">
    <source>
        <dbReference type="Proteomes" id="UP001595387"/>
    </source>
</evidence>
<feature type="transmembrane region" description="Helical" evidence="1">
    <location>
        <begin position="299"/>
        <end position="318"/>
    </location>
</feature>
<evidence type="ECO:0000256" key="1">
    <source>
        <dbReference type="SAM" id="Phobius"/>
    </source>
</evidence>
<gene>
    <name evidence="2" type="ORF">ACFODW_16880</name>
</gene>
<feature type="transmembrane region" description="Helical" evidence="1">
    <location>
        <begin position="201"/>
        <end position="221"/>
    </location>
</feature>
<feature type="transmembrane region" description="Helical" evidence="1">
    <location>
        <begin position="367"/>
        <end position="385"/>
    </location>
</feature>
<evidence type="ECO:0008006" key="4">
    <source>
        <dbReference type="Google" id="ProtNLM"/>
    </source>
</evidence>
<dbReference type="RefSeq" id="WP_390307975.1">
    <property type="nucleotide sequence ID" value="NZ_JBHRRZ010000040.1"/>
</dbReference>
<name>A0ABV7AB08_9BACI</name>
<keyword evidence="1" id="KW-0812">Transmembrane</keyword>
<evidence type="ECO:0000313" key="2">
    <source>
        <dbReference type="EMBL" id="MFC2949998.1"/>
    </source>
</evidence>
<feature type="transmembrane region" description="Helical" evidence="1">
    <location>
        <begin position="126"/>
        <end position="144"/>
    </location>
</feature>
<accession>A0ABV7AB08</accession>
<dbReference type="Proteomes" id="UP001595387">
    <property type="component" value="Unassembled WGS sequence"/>
</dbReference>
<feature type="transmembrane region" description="Helical" evidence="1">
    <location>
        <begin position="176"/>
        <end position="195"/>
    </location>
</feature>
<reference evidence="3" key="1">
    <citation type="journal article" date="2019" name="Int. J. Syst. Evol. Microbiol.">
        <title>The Global Catalogue of Microorganisms (GCM) 10K type strain sequencing project: providing services to taxonomists for standard genome sequencing and annotation.</title>
        <authorList>
            <consortium name="The Broad Institute Genomics Platform"/>
            <consortium name="The Broad Institute Genome Sequencing Center for Infectious Disease"/>
            <person name="Wu L."/>
            <person name="Ma J."/>
        </authorList>
    </citation>
    <scope>NUCLEOTIDE SEQUENCE [LARGE SCALE GENOMIC DNA]</scope>
    <source>
        <strain evidence="3">KCTC 13193</strain>
    </source>
</reference>
<feature type="transmembrane region" description="Helical" evidence="1">
    <location>
        <begin position="68"/>
        <end position="86"/>
    </location>
</feature>
<dbReference type="EMBL" id="JBHRRZ010000040">
    <property type="protein sequence ID" value="MFC2949998.1"/>
    <property type="molecule type" value="Genomic_DNA"/>
</dbReference>
<sequence>MKSQEFNAYKFINKQRRKKIRNQYKLAFSILFDKVTLVYLIPLFFVGILLFKESIQGEAGYIYSLNQYNYSVTIFLTSIIFLFYSFKSLFDPRYKVTSSDFNLSLLTYDIEKIIKIIILHEQAKRLIVFTIVIVALYGLGIFSLKTGLLFVVSFGVTDFFSGLIQWGAYQKNTKAIIARILFSTVAIGIWLIAFTTFLIDFSFIVFPFYLILCGTFSIFLFKRTLTENVNWKQVLLLGDEKTWNLLIVKLITGTGFNNLENKGRLPGLTKNMKVDNPPYDLTSVIALYWKRYLLLNKALSFNVIVNCLAILLFLSLSVNLPSGMNLAIPTLVGMYLLYGIFKSKLETMHFQVLPVSINSHIDAFYRITYWFILALLLAHSVVLVINSSFSLGLIPVIILGEWLVVSYTFKTLLNLGISYFLRIKHYYRAFHLLIILLFLTLLTFMELFPLISALIVGIFLTKSIVKRRNFGELSFQLVKK</sequence>